<comment type="caution">
    <text evidence="3">The sequence shown here is derived from an EMBL/GenBank/DDBJ whole genome shotgun (WGS) entry which is preliminary data.</text>
</comment>
<reference evidence="3" key="1">
    <citation type="submission" date="2020-08" db="EMBL/GenBank/DDBJ databases">
        <title>Multicomponent nature underlies the extraordinary mechanical properties of spider dragline silk.</title>
        <authorList>
            <person name="Kono N."/>
            <person name="Nakamura H."/>
            <person name="Mori M."/>
            <person name="Yoshida Y."/>
            <person name="Ohtoshi R."/>
            <person name="Malay A.D."/>
            <person name="Moran D.A.P."/>
            <person name="Tomita M."/>
            <person name="Numata K."/>
            <person name="Arakawa K."/>
        </authorList>
    </citation>
    <scope>NUCLEOTIDE SEQUENCE</scope>
</reference>
<evidence type="ECO:0000259" key="2">
    <source>
        <dbReference type="Pfam" id="PF07530"/>
    </source>
</evidence>
<dbReference type="Pfam" id="PF07530">
    <property type="entry name" value="PRE_C2HC"/>
    <property type="match status" value="1"/>
</dbReference>
<feature type="domain" description="Pre-C2HC" evidence="2">
    <location>
        <begin position="223"/>
        <end position="287"/>
    </location>
</feature>
<evidence type="ECO:0000313" key="4">
    <source>
        <dbReference type="Proteomes" id="UP000887159"/>
    </source>
</evidence>
<dbReference type="AlphaFoldDB" id="A0A8X6SLK4"/>
<dbReference type="InterPro" id="IPR006579">
    <property type="entry name" value="Pre_C2HC_dom"/>
</dbReference>
<feature type="region of interest" description="Disordered" evidence="1">
    <location>
        <begin position="1"/>
        <end position="32"/>
    </location>
</feature>
<protein>
    <submittedName>
        <fullName evidence="3">Nucleic-acid-binding protein from transposon X-element</fullName>
    </submittedName>
</protein>
<proteinExistence type="predicted"/>
<feature type="compositionally biased region" description="Low complexity" evidence="1">
    <location>
        <begin position="1"/>
        <end position="20"/>
    </location>
</feature>
<name>A0A8X6SLK4_TRICX</name>
<dbReference type="EMBL" id="BMAU01021323">
    <property type="protein sequence ID" value="GFY13648.1"/>
    <property type="molecule type" value="Genomic_DNA"/>
</dbReference>
<dbReference type="Proteomes" id="UP000887159">
    <property type="component" value="Unassembled WGS sequence"/>
</dbReference>
<organism evidence="3 4">
    <name type="scientific">Trichonephila clavipes</name>
    <name type="common">Golden silk orbweaver</name>
    <name type="synonym">Nephila clavipes</name>
    <dbReference type="NCBI Taxonomy" id="2585209"/>
    <lineage>
        <taxon>Eukaryota</taxon>
        <taxon>Metazoa</taxon>
        <taxon>Ecdysozoa</taxon>
        <taxon>Arthropoda</taxon>
        <taxon>Chelicerata</taxon>
        <taxon>Arachnida</taxon>
        <taxon>Araneae</taxon>
        <taxon>Araneomorphae</taxon>
        <taxon>Entelegynae</taxon>
        <taxon>Araneoidea</taxon>
        <taxon>Nephilidae</taxon>
        <taxon>Trichonephila</taxon>
    </lineage>
</organism>
<evidence type="ECO:0000256" key="1">
    <source>
        <dbReference type="SAM" id="MobiDB-lite"/>
    </source>
</evidence>
<keyword evidence="4" id="KW-1185">Reference proteome</keyword>
<sequence length="311" mass="35864">MEFSTKSRSNSSSRSTTPKTMEPLSDCERRRRAMERLKKQLIMIDGYQKFLTHLRDEKDETGVRSDLERNFRETKDARDQLENSKNNSDDFVFPSKTARPTTPTPVLEPIGVQNSYANLDQDPEIDLPKTTEVPLPKPPMPVYLKIKKNYREQLSKLIQKFPNLKSKSSGKYLKLNIECLDEHRNLTNFMDEDKYIEFYVIQPKENKPIKVVVKGLPGCTKPNEIISDLEDQGYTVTSCNQLISKRTKLELPFFLITMPRNAQNLTVFDLAHLGFMQIKIEGYSVRGTTQCFIIVIILSILHPTAICLRDV</sequence>
<feature type="region of interest" description="Disordered" evidence="1">
    <location>
        <begin position="60"/>
        <end position="109"/>
    </location>
</feature>
<accession>A0A8X6SLK4</accession>
<gene>
    <name evidence="3" type="primary">ORF1_1</name>
    <name evidence="3" type="ORF">TNCV_4960181</name>
</gene>
<feature type="compositionally biased region" description="Basic and acidic residues" evidence="1">
    <location>
        <begin position="60"/>
        <end position="82"/>
    </location>
</feature>
<evidence type="ECO:0000313" key="3">
    <source>
        <dbReference type="EMBL" id="GFY13648.1"/>
    </source>
</evidence>